<keyword evidence="2" id="KW-1185">Reference proteome</keyword>
<dbReference type="RefSeq" id="WP_379750030.1">
    <property type="nucleotide sequence ID" value="NZ_JBHTCP010000040.1"/>
</dbReference>
<evidence type="ECO:0000313" key="1">
    <source>
        <dbReference type="EMBL" id="MFC7372448.1"/>
    </source>
</evidence>
<sequence>MKEITKERIKKIKGMDTDLISLSLITANELMWSLDRIIDRKIKYFVNEVDKNVRNKKWSEEIKEWLSELGESISSDYLIIEKRINLSKELIFYLGFDGNDEVIEDIIDEFVMSCESRKDINQLKRKLIKEALELDDLWR</sequence>
<organism evidence="1 2">
    <name type="scientific">Fictibacillus iocasae</name>
    <dbReference type="NCBI Taxonomy" id="2715437"/>
    <lineage>
        <taxon>Bacteria</taxon>
        <taxon>Bacillati</taxon>
        <taxon>Bacillota</taxon>
        <taxon>Bacilli</taxon>
        <taxon>Bacillales</taxon>
        <taxon>Fictibacillaceae</taxon>
        <taxon>Fictibacillus</taxon>
    </lineage>
</organism>
<name>A0ABW2NT68_9BACL</name>
<dbReference type="EMBL" id="JBHTCP010000040">
    <property type="protein sequence ID" value="MFC7372448.1"/>
    <property type="molecule type" value="Genomic_DNA"/>
</dbReference>
<gene>
    <name evidence="1" type="ORF">ACFQPF_12275</name>
</gene>
<evidence type="ECO:0000313" key="2">
    <source>
        <dbReference type="Proteomes" id="UP001596549"/>
    </source>
</evidence>
<dbReference type="Proteomes" id="UP001596549">
    <property type="component" value="Unassembled WGS sequence"/>
</dbReference>
<comment type="caution">
    <text evidence="1">The sequence shown here is derived from an EMBL/GenBank/DDBJ whole genome shotgun (WGS) entry which is preliminary data.</text>
</comment>
<accession>A0ABW2NT68</accession>
<proteinExistence type="predicted"/>
<reference evidence="2" key="1">
    <citation type="journal article" date="2019" name="Int. J. Syst. Evol. Microbiol.">
        <title>The Global Catalogue of Microorganisms (GCM) 10K type strain sequencing project: providing services to taxonomists for standard genome sequencing and annotation.</title>
        <authorList>
            <consortium name="The Broad Institute Genomics Platform"/>
            <consortium name="The Broad Institute Genome Sequencing Center for Infectious Disease"/>
            <person name="Wu L."/>
            <person name="Ma J."/>
        </authorList>
    </citation>
    <scope>NUCLEOTIDE SEQUENCE [LARGE SCALE GENOMIC DNA]</scope>
    <source>
        <strain evidence="2">NBRC 106396</strain>
    </source>
</reference>
<protein>
    <submittedName>
        <fullName evidence="1">Uncharacterized protein</fullName>
    </submittedName>
</protein>